<proteinExistence type="predicted"/>
<evidence type="ECO:0000313" key="2">
    <source>
        <dbReference type="EMBL" id="KWS02257.1"/>
    </source>
</evidence>
<dbReference type="AlphaFoldDB" id="A0A125U012"/>
<sequence>MNRNILMLGLALTVAACAAAVSLGWNPLRPARAQAAPANTAAASAGKPDPSLHNLLATPKARDYQQRKQFQSDAHDFFRKAASLGPAERERRAQALRQDIERYENASELSAGESMLLRIGLIQATVADEAQQAAMVQQLAARYRADAKRREQQWVEQQQHDTRFQAYKQRERVVVAEVLAMQQIPGGVTRDEYLRQRLQAERERVYR</sequence>
<evidence type="ECO:0008006" key="4">
    <source>
        <dbReference type="Google" id="ProtNLM"/>
    </source>
</evidence>
<dbReference type="Proteomes" id="UP000023435">
    <property type="component" value="Unassembled WGS sequence"/>
</dbReference>
<evidence type="ECO:0000256" key="1">
    <source>
        <dbReference type="SAM" id="SignalP"/>
    </source>
</evidence>
<comment type="caution">
    <text evidence="2">The sequence shown here is derived from an EMBL/GenBank/DDBJ whole genome shotgun (WGS) entry which is preliminary data.</text>
</comment>
<dbReference type="EMBL" id="JAJA02000002">
    <property type="protein sequence ID" value="KWS02257.1"/>
    <property type="molecule type" value="Genomic_DNA"/>
</dbReference>
<evidence type="ECO:0000313" key="3">
    <source>
        <dbReference type="Proteomes" id="UP000023435"/>
    </source>
</evidence>
<dbReference type="PROSITE" id="PS51257">
    <property type="entry name" value="PROKAR_LIPOPROTEIN"/>
    <property type="match status" value="1"/>
</dbReference>
<name>A0A125U012_9GAMM</name>
<keyword evidence="3" id="KW-1185">Reference proteome</keyword>
<gene>
    <name evidence="2" type="ORF">AZ78_4924</name>
</gene>
<keyword evidence="1" id="KW-0732">Signal</keyword>
<dbReference type="RefSeq" id="WP_051547715.1">
    <property type="nucleotide sequence ID" value="NZ_JAJA02000002.1"/>
</dbReference>
<feature type="chain" id="PRO_5007180300" description="Lipase modulator" evidence="1">
    <location>
        <begin position="19"/>
        <end position="207"/>
    </location>
</feature>
<dbReference type="OrthoDB" id="5985043at2"/>
<organism evidence="2 3">
    <name type="scientific">Lysobacter capsici AZ78</name>
    <dbReference type="NCBI Taxonomy" id="1444315"/>
    <lineage>
        <taxon>Bacteria</taxon>
        <taxon>Pseudomonadati</taxon>
        <taxon>Pseudomonadota</taxon>
        <taxon>Gammaproteobacteria</taxon>
        <taxon>Lysobacterales</taxon>
        <taxon>Lysobacteraceae</taxon>
        <taxon>Lysobacter</taxon>
    </lineage>
</organism>
<reference evidence="2 3" key="1">
    <citation type="journal article" date="2014" name="Genome Announc.">
        <title>Draft Genome Sequence of Lysobacter capsici AZ78, a Bacterium Antagonistic to Plant-Pathogenic Oomycetes.</title>
        <authorList>
            <person name="Puopolo G."/>
            <person name="Sonego P."/>
            <person name="Engelen K."/>
            <person name="Pertot I."/>
        </authorList>
    </citation>
    <scope>NUCLEOTIDE SEQUENCE [LARGE SCALE GENOMIC DNA]</scope>
    <source>
        <strain evidence="2 3">AZ78</strain>
    </source>
</reference>
<accession>A0A125U012</accession>
<feature type="signal peptide" evidence="1">
    <location>
        <begin position="1"/>
        <end position="18"/>
    </location>
</feature>
<protein>
    <recommendedName>
        <fullName evidence="4">Lipase modulator</fullName>
    </recommendedName>
</protein>